<feature type="domain" description="EGF-like" evidence="6">
    <location>
        <begin position="963"/>
        <end position="993"/>
    </location>
</feature>
<feature type="domain" description="EGF-like" evidence="6">
    <location>
        <begin position="733"/>
        <end position="772"/>
    </location>
</feature>
<dbReference type="OrthoDB" id="290842at2759"/>
<dbReference type="InterPro" id="IPR006212">
    <property type="entry name" value="Furin_repeat"/>
</dbReference>
<dbReference type="PANTHER" id="PTHR38934">
    <property type="entry name" value="HYPHALLY REGULATED CELL WALL PROTEIN 1"/>
    <property type="match status" value="1"/>
</dbReference>
<feature type="transmembrane region" description="Helical" evidence="4">
    <location>
        <begin position="2022"/>
        <end position="2041"/>
    </location>
</feature>
<reference evidence="7" key="1">
    <citation type="submission" date="2021-01" db="EMBL/GenBank/DDBJ databases">
        <authorList>
            <consortium name="Genoscope - CEA"/>
            <person name="William W."/>
        </authorList>
    </citation>
    <scope>NUCLEOTIDE SEQUENCE</scope>
</reference>
<feature type="transmembrane region" description="Helical" evidence="4">
    <location>
        <begin position="2047"/>
        <end position="2069"/>
    </location>
</feature>
<feature type="domain" description="EGF-like" evidence="6">
    <location>
        <begin position="424"/>
        <end position="454"/>
    </location>
</feature>
<dbReference type="Proteomes" id="UP000689195">
    <property type="component" value="Unassembled WGS sequence"/>
</dbReference>
<keyword evidence="4" id="KW-1133">Transmembrane helix</keyword>
<dbReference type="InterPro" id="IPR000742">
    <property type="entry name" value="EGF"/>
</dbReference>
<feature type="transmembrane region" description="Helical" evidence="4">
    <location>
        <begin position="1887"/>
        <end position="1906"/>
    </location>
</feature>
<dbReference type="NCBIfam" id="TIGR02232">
    <property type="entry name" value="myxo_disulf_rpt"/>
    <property type="match status" value="2"/>
</dbReference>
<dbReference type="SMART" id="SM00181">
    <property type="entry name" value="EGF"/>
    <property type="match status" value="5"/>
</dbReference>
<comment type="caution">
    <text evidence="7">The sequence shown here is derived from an EMBL/GenBank/DDBJ whole genome shotgun (WGS) entry which is preliminary data.</text>
</comment>
<evidence type="ECO:0000256" key="5">
    <source>
        <dbReference type="SAM" id="SignalP"/>
    </source>
</evidence>
<dbReference type="Pfam" id="PF13948">
    <property type="entry name" value="DUF4215"/>
    <property type="match status" value="9"/>
</dbReference>
<keyword evidence="8" id="KW-1185">Reference proteome</keyword>
<accession>A0A8S1SAC9</accession>
<keyword evidence="2" id="KW-0677">Repeat</keyword>
<feature type="transmembrane region" description="Helical" evidence="4">
    <location>
        <begin position="1970"/>
        <end position="1987"/>
    </location>
</feature>
<dbReference type="EMBL" id="CAJJDO010000004">
    <property type="protein sequence ID" value="CAD8135864.1"/>
    <property type="molecule type" value="Genomic_DNA"/>
</dbReference>
<evidence type="ECO:0000313" key="8">
    <source>
        <dbReference type="Proteomes" id="UP000689195"/>
    </source>
</evidence>
<name>A0A8S1SAC9_9CILI</name>
<dbReference type="InterPro" id="IPR011936">
    <property type="entry name" value="Myxo_disulph_rpt"/>
</dbReference>
<keyword evidence="1 5" id="KW-0732">Signal</keyword>
<feature type="domain" description="EGF-like" evidence="6">
    <location>
        <begin position="1325"/>
        <end position="1357"/>
    </location>
</feature>
<feature type="transmembrane region" description="Helical" evidence="4">
    <location>
        <begin position="1993"/>
        <end position="2010"/>
    </location>
</feature>
<keyword evidence="4" id="KW-0812">Transmembrane</keyword>
<keyword evidence="4" id="KW-0472">Membrane</keyword>
<feature type="signal peptide" evidence="5">
    <location>
        <begin position="1"/>
        <end position="17"/>
    </location>
</feature>
<dbReference type="SMART" id="SM00261">
    <property type="entry name" value="FU"/>
    <property type="match status" value="8"/>
</dbReference>
<evidence type="ECO:0000313" key="7">
    <source>
        <dbReference type="EMBL" id="CAD8135864.1"/>
    </source>
</evidence>
<evidence type="ECO:0000256" key="2">
    <source>
        <dbReference type="ARBA" id="ARBA00022737"/>
    </source>
</evidence>
<gene>
    <name evidence="7" type="ORF">PPENT_87.1.T0040460</name>
</gene>
<proteinExistence type="predicted"/>
<keyword evidence="3" id="KW-1015">Disulfide bond</keyword>
<protein>
    <recommendedName>
        <fullName evidence="6">EGF-like domain-containing protein</fullName>
    </recommendedName>
</protein>
<evidence type="ECO:0000259" key="6">
    <source>
        <dbReference type="SMART" id="SM00181"/>
    </source>
</evidence>
<dbReference type="PANTHER" id="PTHR38934:SF6">
    <property type="entry name" value="CHROMOSOME UNDETERMINED SCAFFOLD_176, WHOLE GENOME SHOTGUN SEQUENCE"/>
    <property type="match status" value="1"/>
</dbReference>
<feature type="transmembrane region" description="Helical" evidence="4">
    <location>
        <begin position="1918"/>
        <end position="1935"/>
    </location>
</feature>
<organism evidence="7 8">
    <name type="scientific">Paramecium pentaurelia</name>
    <dbReference type="NCBI Taxonomy" id="43138"/>
    <lineage>
        <taxon>Eukaryota</taxon>
        <taxon>Sar</taxon>
        <taxon>Alveolata</taxon>
        <taxon>Ciliophora</taxon>
        <taxon>Intramacronucleata</taxon>
        <taxon>Oligohymenophorea</taxon>
        <taxon>Peniculida</taxon>
        <taxon>Parameciidae</taxon>
        <taxon>Paramecium</taxon>
    </lineage>
</organism>
<evidence type="ECO:0000256" key="1">
    <source>
        <dbReference type="ARBA" id="ARBA00022729"/>
    </source>
</evidence>
<evidence type="ECO:0000256" key="4">
    <source>
        <dbReference type="SAM" id="Phobius"/>
    </source>
</evidence>
<dbReference type="CDD" id="cd00064">
    <property type="entry name" value="FU"/>
    <property type="match status" value="1"/>
</dbReference>
<feature type="chain" id="PRO_5035814512" description="EGF-like domain-containing protein" evidence="5">
    <location>
        <begin position="18"/>
        <end position="2101"/>
    </location>
</feature>
<sequence>MIQILFHFNILLYTIKSQLVIQHKYAYNDTLQLNIIPKGQACKYTDYLINTQTIQKAHYINCTSPTRNYITLNQEQQQVSNCDFEGCPKGICKYYCTYKCLISFDLYYQGTQINNNVLTFKLYNYSYSNTYTSPYEYQLDQGFCDNQKYEILQINITQTQASLLNFTISTNLVEDAQVSIKNLYILNYQFNCYPRCSTCVGPEYNQCSTCFYGSQSEQICPTCPSDYYYVEYKGCLQKCNFIEPLCLNGFCKICSSYIQYSTNLSNSSEQILWSIKYDTKQYSNIQQPQLLWFNQFFYGIFKYNNGISRFIYEIIPKIGYYIGIKIKLILFDDLPLECGIHFKFNRTYYGSIFNTSSGIKLHNFTQSNCIKQELSYLLSTNNYLCEIYGYFDIPQYPFLFTAIGNLTNQYAGWGLIGIKITTDYCTDYCLVCDISYKCKTCESPYLLYRDGTCILKCDNVYQSNNQTYCKDFDDETPYSELIISENINHTFEYNSQYKLIKQFKRNFLKGENIHYSFWNGYPIFGGSYIWAQAQFERILLINRPHHSISIAFYILYGPEFPSDSKFICSINENILIIKNKNDAKQQNDGTFVDVISEKINHNTNTLNITIECQGENNEPIKAFCGLYNFYLVVHYCQPYCNKCTDHLTCQEWNRTDYLTQIQFSQVDCNTTQYFNVHQSLCFDCPSSCKRCNSKSECLECNEQFKLTNLGCFCTKGQFEESNLCQDCPISCNQCLSYSQCIECIDSVNMVLSNGQCNCIDGYSLNSDSKLCKSSGQITLIECKPECNNCVLGKCYECDYRWNVDPFEYICKEKCGDFIQLVSEQCESSFILPYRGCYNCKPRCQSSCLNCSTTGQGCLECVEGYSLIDNLCYSICGDLIVTYDEQCDDGNLIYGDGCHFCQYSCQDSCQDCINGICYNFNLNHPLTIIQCDPLLGNEIYNNSQLCNLIGELYQLSERYNYNFACDINCQSCFFKICYICNENYMLSIDSRQCIKITLLFDYQLEHCLINVNNYCQQCHIYAYYDQIEQKCKPNLQHLKQCQYQMIQSPKQYCSQCFENCIQCSYDGCIKCKKGYYFDDQLKCISNCGDGILTDNEQCEINDQNCLNCQFQNSQYCLDYHQELCLQCQLGFYYNLVTKMCTSICGDGIKAEDEDCDIVNQNINVGCQQCKYYCNNDCNLCKAGQCLSCNQGYILLNNFCYINDLRIENNLIIEQLDIFQFETYCLTNLGYYLPLVFNQCIPICGDGIITQDEECDDKLTYQSHICFNCKFQCPINCLKCLYGQCLQCIEGFQIQENRCYSKCRDQLIKSDKICEDDNNIQFDGCYKCQNSCQIECLVCQNTKCIQCISGWNLIQGKCIQICGDGQVAIMSEEQCDDPQNLNCRNCQMFICNDYCKLCDNQQQCRICNDTFNLVNNKCINICGDGLLTQGFEECDDGNQIEFDGCYNCKYSCSKGCLVCQENNICLQCNNEEQFILDNTTHKCFTQDYQDEEVQLINKEDPQNTEEIQIINSEDTNNNDDDIQILQSDYQQFELNCGNGKLQASLNEECDDGNLLGGDGCSESCFNELSFKCQNLENEKSECAYIQAPDFNLNVITNSQNSLQIIDLTFSQQIKLNQNNTIESIADFQIKPETKYQLTIIPFSNLTSELKMSHYQFYIQFEQSVDHPIFTLRFMDESIINSENITIKSVQKSIQIGNPFVLSNSTKKKLTQIVSMNDAIMYTMISISALSFLIGNPEMFFNLLNLLQSFSYIRYVQYQFPPHLSQFLETYSKISLKLALDYLKVDQFLAQLNRGNYPQSKNTTLQTNQINQINQIFLVNAKSCYITVLTSYLTYLMYKVITSKQIDYFLNKLTQLKYQNIKYLQFIGLFQRKIQQKCLKMKFEYFSKTIFQVYLTILHQFLFSTFMQFPNYSFESFFEALNSINSLFAIGLIIFINFKSLSITSQQIKNVNKWKYFFEELKSQFWASNYKSFQLYRITIYIFLIVFFMNQPEIQTILLSLQSLIYLLYLCKVQPLKSKNEYIKLILREFIFLTTVGSFLIYSFNLTEEQYLICGWIHISMLSTILGINLFIDMIEFLGKLYANYQKKKLKLERKQQKNIQFPL</sequence>
<evidence type="ECO:0000256" key="3">
    <source>
        <dbReference type="ARBA" id="ARBA00023157"/>
    </source>
</evidence>
<feature type="domain" description="EGF-like" evidence="6">
    <location>
        <begin position="1167"/>
        <end position="1199"/>
    </location>
</feature>